<reference evidence="2" key="1">
    <citation type="submission" date="2020-04" db="EMBL/GenBank/DDBJ databases">
        <title>Description of Shewanella salipaludis sp. nov., isolated from a salt marsh.</title>
        <authorList>
            <person name="Park S."/>
            <person name="Yoon J.-H."/>
        </authorList>
    </citation>
    <scope>NUCLEOTIDE SEQUENCE</scope>
    <source>
        <strain evidence="2">SHSM-M6</strain>
    </source>
</reference>
<dbReference type="EMBL" id="JAAXYH010000001">
    <property type="protein sequence ID" value="NMH63765.1"/>
    <property type="molecule type" value="Genomic_DNA"/>
</dbReference>
<keyword evidence="3" id="KW-1185">Reference proteome</keyword>
<dbReference type="InterPro" id="IPR046474">
    <property type="entry name" value="DUF6795"/>
</dbReference>
<evidence type="ECO:0000313" key="2">
    <source>
        <dbReference type="EMBL" id="NMH63765.1"/>
    </source>
</evidence>
<evidence type="ECO:0000259" key="1">
    <source>
        <dbReference type="Pfam" id="PF20598"/>
    </source>
</evidence>
<dbReference type="RefSeq" id="WP_169562395.1">
    <property type="nucleotide sequence ID" value="NZ_JAAXYH010000001.1"/>
</dbReference>
<organism evidence="2 3">
    <name type="scientific">Shewanella salipaludis</name>
    <dbReference type="NCBI Taxonomy" id="2723052"/>
    <lineage>
        <taxon>Bacteria</taxon>
        <taxon>Pseudomonadati</taxon>
        <taxon>Pseudomonadota</taxon>
        <taxon>Gammaproteobacteria</taxon>
        <taxon>Alteromonadales</taxon>
        <taxon>Shewanellaceae</taxon>
        <taxon>Shewanella</taxon>
    </lineage>
</organism>
<feature type="domain" description="DUF6795" evidence="1">
    <location>
        <begin position="45"/>
        <end position="153"/>
    </location>
</feature>
<sequence length="198" mass="22992">MHMPYRMSVWLLPLAALLFVATGFSEESMLGLFKKSVEVEVFPAVSGRITHQGQAAAGLKLKRGYNYVDAMDETAWDYTVTDDEGRFTFPELTMKSKHPNRLFVENRIIQMIKLDDGRYKAYEDAFIWGAKSRGVKHIAYFVDRLARLNCDLVDPEMVHQIIDEEFPDGSVRYEVQSICRWPELEAIEVEKRKKYGEW</sequence>
<accession>A0A972G3H9</accession>
<name>A0A972G3H9_9GAMM</name>
<dbReference type="Pfam" id="PF20598">
    <property type="entry name" value="DUF6795"/>
    <property type="match status" value="1"/>
</dbReference>
<evidence type="ECO:0000313" key="3">
    <source>
        <dbReference type="Proteomes" id="UP000737113"/>
    </source>
</evidence>
<dbReference type="Proteomes" id="UP000737113">
    <property type="component" value="Unassembled WGS sequence"/>
</dbReference>
<dbReference type="AlphaFoldDB" id="A0A972G3H9"/>
<gene>
    <name evidence="2" type="ORF">HC757_01005</name>
</gene>
<protein>
    <submittedName>
        <fullName evidence="2">DUF4198 domain-containing protein</fullName>
    </submittedName>
</protein>
<comment type="caution">
    <text evidence="2">The sequence shown here is derived from an EMBL/GenBank/DDBJ whole genome shotgun (WGS) entry which is preliminary data.</text>
</comment>
<proteinExistence type="predicted"/>